<feature type="domain" description="VWFD" evidence="8">
    <location>
        <begin position="835"/>
        <end position="1013"/>
    </location>
</feature>
<name>A0A8C2STI4_COTJA</name>
<feature type="domain" description="VWFD" evidence="8">
    <location>
        <begin position="2027"/>
        <end position="2217"/>
    </location>
</feature>
<dbReference type="SMART" id="SM00216">
    <property type="entry name" value="VWD"/>
    <property type="match status" value="6"/>
</dbReference>
<protein>
    <recommendedName>
        <fullName evidence="8">VWFD domain-containing protein</fullName>
    </recommendedName>
</protein>
<evidence type="ECO:0000256" key="1">
    <source>
        <dbReference type="ARBA" id="ARBA00004236"/>
    </source>
</evidence>
<dbReference type="InterPro" id="IPR001846">
    <property type="entry name" value="VWF_type-D"/>
</dbReference>
<evidence type="ECO:0000256" key="7">
    <source>
        <dbReference type="ARBA" id="ARBA00023180"/>
    </source>
</evidence>
<dbReference type="InterPro" id="IPR025615">
    <property type="entry name" value="TILa_dom"/>
</dbReference>
<dbReference type="SUPFAM" id="SSF57567">
    <property type="entry name" value="Serine protease inhibitors"/>
    <property type="match status" value="5"/>
</dbReference>
<keyword evidence="4" id="KW-0677">Repeat</keyword>
<proteinExistence type="predicted"/>
<feature type="domain" description="VWFD" evidence="8">
    <location>
        <begin position="1637"/>
        <end position="1817"/>
    </location>
</feature>
<accession>A0A8C2STI4</accession>
<dbReference type="Pfam" id="PF08742">
    <property type="entry name" value="C8"/>
    <property type="match status" value="6"/>
</dbReference>
<keyword evidence="5" id="KW-0472">Membrane</keyword>
<comment type="subcellular location">
    <subcellularLocation>
        <location evidence="1">Cell membrane</location>
    </subcellularLocation>
</comment>
<dbReference type="SMART" id="SM00215">
    <property type="entry name" value="VWC_out"/>
    <property type="match status" value="3"/>
</dbReference>
<dbReference type="PANTHER" id="PTHR46160">
    <property type="entry name" value="ALPHA-TECTORIN-RELATED"/>
    <property type="match status" value="1"/>
</dbReference>
<dbReference type="InterPro" id="IPR001007">
    <property type="entry name" value="VWF_dom"/>
</dbReference>
<dbReference type="Ensembl" id="ENSCJPT00005005262.1">
    <property type="protein sequence ID" value="ENSCJPP00005002874.1"/>
    <property type="gene ID" value="ENSCJPG00005003145.1"/>
</dbReference>
<keyword evidence="7" id="KW-0325">Glycoprotein</keyword>
<dbReference type="InterPro" id="IPR052749">
    <property type="entry name" value="Alpha-tectorin"/>
</dbReference>
<dbReference type="FunFam" id="2.10.25.10:FF:000055">
    <property type="entry name" value="alpha-tectorin isoform X1"/>
    <property type="match status" value="4"/>
</dbReference>
<dbReference type="GeneTree" id="ENSGT00950000183155"/>
<dbReference type="Pfam" id="PF00094">
    <property type="entry name" value="VWD"/>
    <property type="match status" value="6"/>
</dbReference>
<evidence type="ECO:0000256" key="2">
    <source>
        <dbReference type="ARBA" id="ARBA00022475"/>
    </source>
</evidence>
<dbReference type="InterPro" id="IPR036084">
    <property type="entry name" value="Ser_inhib-like_sf"/>
</dbReference>
<evidence type="ECO:0000259" key="8">
    <source>
        <dbReference type="PROSITE" id="PS51233"/>
    </source>
</evidence>
<keyword evidence="6" id="KW-1015">Disulfide bond</keyword>
<dbReference type="Pfam" id="PF01826">
    <property type="entry name" value="TIL"/>
    <property type="match status" value="5"/>
</dbReference>
<evidence type="ECO:0000256" key="3">
    <source>
        <dbReference type="ARBA" id="ARBA00022729"/>
    </source>
</evidence>
<evidence type="ECO:0000256" key="5">
    <source>
        <dbReference type="ARBA" id="ARBA00023136"/>
    </source>
</evidence>
<keyword evidence="3" id="KW-0732">Signal</keyword>
<keyword evidence="10" id="KW-1185">Reference proteome</keyword>
<dbReference type="Proteomes" id="UP000694412">
    <property type="component" value="Unassembled WGS sequence"/>
</dbReference>
<dbReference type="GO" id="GO:0005886">
    <property type="term" value="C:plasma membrane"/>
    <property type="evidence" value="ECO:0007669"/>
    <property type="project" value="UniProtKB-SubCell"/>
</dbReference>
<dbReference type="PANTHER" id="PTHR46160:SF8">
    <property type="entry name" value="VWFD DOMAIN-CONTAINING PROTEIN"/>
    <property type="match status" value="1"/>
</dbReference>
<feature type="domain" description="VWFD" evidence="8">
    <location>
        <begin position="1248"/>
        <end position="1426"/>
    </location>
</feature>
<feature type="domain" description="VWFD" evidence="8">
    <location>
        <begin position="64"/>
        <end position="244"/>
    </location>
</feature>
<dbReference type="PROSITE" id="PS51233">
    <property type="entry name" value="VWFD"/>
    <property type="match status" value="6"/>
</dbReference>
<reference evidence="9" key="2">
    <citation type="submission" date="2025-09" db="UniProtKB">
        <authorList>
            <consortium name="Ensembl"/>
        </authorList>
    </citation>
    <scope>IDENTIFICATION</scope>
</reference>
<reference evidence="9" key="1">
    <citation type="submission" date="2025-08" db="UniProtKB">
        <authorList>
            <consortium name="Ensembl"/>
        </authorList>
    </citation>
    <scope>IDENTIFICATION</scope>
</reference>
<dbReference type="SMART" id="SM00832">
    <property type="entry name" value="C8"/>
    <property type="match status" value="6"/>
</dbReference>
<dbReference type="InterPro" id="IPR002919">
    <property type="entry name" value="TIL_dom"/>
</dbReference>
<evidence type="ECO:0000313" key="9">
    <source>
        <dbReference type="Ensembl" id="ENSCJPP00005002874.1"/>
    </source>
</evidence>
<dbReference type="InterPro" id="IPR014853">
    <property type="entry name" value="VWF/SSPO/ZAN-like_Cys-rich_dom"/>
</dbReference>
<feature type="domain" description="VWFD" evidence="8">
    <location>
        <begin position="455"/>
        <end position="632"/>
    </location>
</feature>
<sequence>MGLVWVSGVTGWSWWDHRMGSGPAPISSFSPASSTLSCSDISCQEQERCEMVEGEPTCIQETFSTCWVIGGPHYKTFDGKTFDFMGTCTYTLSKTCNPAANLPFFSVEVKNSHRGNSKSPYIDAVTVQVYNITVTIIRSEVGLVRVNNHRTHLPISLAQGKLHLHQKGSFVLLKTDFMLKVLYNWDGHLMLKIPSVHAGRVCGMCGNSNGDPHDDALLPDGTLAQSTVVLGQVWKVLGDDRTCLDGCSGECKRCSWRETAKYNTEEFCALLSQRPGPFQSCHDTINTDIYVKNCISDLCSYEGLHVVLCQALNAYVESCREEGVIVDEWRTLARCSPSCPANSNHTSCGTSCPTTCNDAAVPSYCNTSTCTEGCRCMEGFVLDAGRCIPPSECGCVYGDQLYGLGEEFWGDDGCTKRCICEEGKKKATCYQSSCKAKEECGVKNGIRECYPISYGVCGAVGSTHYKSFDGEWFSFQGTCLYQLVGVCKKSEGLVDFQVLVQNGLKDGGSPSSITLIRVKLYGKSITISRDPSKITVNDRSVNLPYSHNGKILIYRGGWDVVIEADFGLTVTYDRRGNVGVSVPSTYEDALCGLCGNFNGDNRDEMMMRNGHITSNPNTFGHNWKVVDVPGCVELPRKECSNSMINVEQEELCGIISRTDGPFRGCHSMVEPSKYVQNCKQDLCLYPEQEEVLCQHIAHYVDLCQAAGASIEEWRANDFCRISCPPHSHYELCSMDCSQTCSSIFTPLRCTQRCQEGCVCDEGFVYSGDECIPMAQCGCVYHGSYYKVEEIFHPTQLEECECQDGGVVVCHENPVGDNSSCQVVNGDLQCSTSTFGTCVVTGDRSYLSFDGTVFEIPGSCSYILIESCNVDDDVEQFVVKIKKDSRQKKKVSGIEALSVEVYGFTLTMERGKRGTVMVDSISHRLPTILNQGRVQVLQHGAGIHLQTDFGLIIRYDLHHHVEVTAPPGYQGHLCGLCGNNNGQREDDFLFPDGHPAPNATSFGSAWKMPNVACEEKCSDRDCPVCNEEKKKVFQEPNYCGVLTDPHGPFSSCFNTINPALYLDACTRDLCLTEGSTDVLCRSIQSYVSSCQAAGVTMEAWRKPSFCSLSCPANSSYSLCSNLCTHSCVGPAGASSCPPTCSEGCSCNQGFVFDGKGCVPKEECGCFEDGVYYKPHEWVLRENCQQRCTCVPGLGLQCSGHECTDDESCEIRDGVMGCINQNPCKALRCRPRERCHFDDGRAECVPSMVASCWAWGDPHYRTFDGLNFDFEGTCTYTMAEFCGNDPKLVPFKVEGKNQIRAGVRSISYVSLVNVEVYGHRVSVHWREVGKVRVDGVLTLLPASLQDSRVLLQHSGMEAVIQTDFGLRVTYDWDWRVTVHLPSSYSEQTCGLCGNFNMDPMDDIPGLPDEAISIADKAISVPDEDPFCWDHCDGDCPICQQDKLELYSGNQHCGLIKKSFQGPFKACHHVLDPKDFFRSCLYDVCINDGAKKILCKTLETYASACRKHGAAVHDWRTPSGCSLTCPENSHYEPCGSACPATCTDPDAPKSCSQPCTETCTCNPGYVLSGAQCIPSSSCGCTHDGLYHQPGEEFWADELCRSRCRCDAELGMVVCKESSCKAGEQCSVVRGVRQCVAAGKTVCVATGDPHYTTFDGRRYDFMGTCVYQFAALCSPDPTLVPFSVTVENNNRGSDVVSYTKEVTLKVYNVSLTLHHPVPLPLFQVNGILMDLPFRHPDQQLHAYASGPHGFLHTDFGLIVTFDWYSYARVILPTTYSRSVCGLCGDADGDPADDFMLPNGRLAEDADSFANSWKVSDVPGCNSNVSGNCNSCSAKEKRIYGGDKHCGLLVKQGGPFASCHAVVDPRPYFEDCLYDACCYKGHQEVVCSSVATYVQECQKQRVSIQPWRTTAFCPVCPPQQHYELCGLACPSSCSNQEQDDGCDPSSPCTEGCFCNPGFLQSGDSCVPAPQCGCMHQGRYLQRGEEFYPCERCSQRCVCKGNGELQCEPTSCGANEACMVQDGVRGCYPDGCGRCEVLGAATLRTFDGTLLHFAGTCTYTLAAAGEEQEEEEEEGKGLQPFLVRVQKEMNAAEPLVKQLLVTVHGVTVSLQRGVQGEVDGERQLLPVSVGSDAVVVTQEGIHRVLKAKMGLKLLYDGATYVLLTLPSTYQSRVGGLCGDFNGDGADDATEPRLLGERWGIPTRGCSHGEPWVPCEKVVESGCDVMEDPKGPFGGCHGAVTPRDYVESCRMETCGSVLCRSLQAYAAACQAAGGQLQEWREAARCRESHCLHRCMGCTGLQ</sequence>
<organism evidence="9 10">
    <name type="scientific">Coturnix japonica</name>
    <name type="common">Japanese quail</name>
    <name type="synonym">Coturnix coturnix japonica</name>
    <dbReference type="NCBI Taxonomy" id="93934"/>
    <lineage>
        <taxon>Eukaryota</taxon>
        <taxon>Metazoa</taxon>
        <taxon>Chordata</taxon>
        <taxon>Craniata</taxon>
        <taxon>Vertebrata</taxon>
        <taxon>Euteleostomi</taxon>
        <taxon>Archelosauria</taxon>
        <taxon>Archosauria</taxon>
        <taxon>Dinosauria</taxon>
        <taxon>Saurischia</taxon>
        <taxon>Theropoda</taxon>
        <taxon>Coelurosauria</taxon>
        <taxon>Aves</taxon>
        <taxon>Neognathae</taxon>
        <taxon>Galloanserae</taxon>
        <taxon>Galliformes</taxon>
        <taxon>Phasianidae</taxon>
        <taxon>Perdicinae</taxon>
        <taxon>Coturnix</taxon>
    </lineage>
</organism>
<dbReference type="CDD" id="cd19941">
    <property type="entry name" value="TIL"/>
    <property type="match status" value="5"/>
</dbReference>
<dbReference type="Gene3D" id="2.10.25.10">
    <property type="entry name" value="Laminin"/>
    <property type="match status" value="5"/>
</dbReference>
<evidence type="ECO:0000256" key="6">
    <source>
        <dbReference type="ARBA" id="ARBA00023157"/>
    </source>
</evidence>
<keyword evidence="2" id="KW-1003">Cell membrane</keyword>
<evidence type="ECO:0000313" key="10">
    <source>
        <dbReference type="Proteomes" id="UP000694412"/>
    </source>
</evidence>
<evidence type="ECO:0000256" key="4">
    <source>
        <dbReference type="ARBA" id="ARBA00022737"/>
    </source>
</evidence>
<dbReference type="Pfam" id="PF12714">
    <property type="entry name" value="TILa"/>
    <property type="match status" value="2"/>
</dbReference>